<dbReference type="AlphaFoldDB" id="A0A0S4J4X3"/>
<feature type="compositionally biased region" description="Low complexity" evidence="1">
    <location>
        <begin position="296"/>
        <end position="318"/>
    </location>
</feature>
<sequence>MPMSMAQQLLFRMSYGFGVFESAVSWQRYEVVISEYVSVLLSGLNGHKLRELLERLGMPKDSAGPPAADITMSFGTVSTVHSRRWIRPKHDYTAKGARKTRHEPVKIIRGILQQCAPQPVEGMSRAGARKREDTATVIVNGSGAPYADIIVVIPRVAVILVQCKFYGESTSLTEEMIETEAKKLSGVLEEVNKLAGVPRDGYFRILATNKTRESVPDDLRGFSLLTTSSENALAPLFTPVCYNEFREADVKFVRKVGAVSAERAVASVPSRPAKRARQSEMTRVRAHIRGEGKKQTTVSTPTPTSAVSTPTPTSAVSTRAGIPPHAFQREGNQDIKKGKQEKKIEARFRGMQPKTRN</sequence>
<keyword evidence="3" id="KW-1185">Reference proteome</keyword>
<proteinExistence type="predicted"/>
<dbReference type="EMBL" id="CYKH01001064">
    <property type="protein sequence ID" value="CUG81474.1"/>
    <property type="molecule type" value="Genomic_DNA"/>
</dbReference>
<feature type="region of interest" description="Disordered" evidence="1">
    <location>
        <begin position="290"/>
        <end position="357"/>
    </location>
</feature>
<reference evidence="3" key="1">
    <citation type="submission" date="2015-09" db="EMBL/GenBank/DDBJ databases">
        <authorList>
            <consortium name="Pathogen Informatics"/>
        </authorList>
    </citation>
    <scope>NUCLEOTIDE SEQUENCE [LARGE SCALE GENOMIC DNA]</scope>
    <source>
        <strain evidence="3">Lake Konstanz</strain>
    </source>
</reference>
<evidence type="ECO:0000313" key="3">
    <source>
        <dbReference type="Proteomes" id="UP000051952"/>
    </source>
</evidence>
<evidence type="ECO:0000313" key="2">
    <source>
        <dbReference type="EMBL" id="CUG81474.1"/>
    </source>
</evidence>
<gene>
    <name evidence="2" type="ORF">BSAL_86715</name>
</gene>
<protein>
    <submittedName>
        <fullName evidence="2">Uncharacterized protein</fullName>
    </submittedName>
</protein>
<accession>A0A0S4J4X3</accession>
<name>A0A0S4J4X3_BODSA</name>
<feature type="compositionally biased region" description="Basic and acidic residues" evidence="1">
    <location>
        <begin position="327"/>
        <end position="348"/>
    </location>
</feature>
<evidence type="ECO:0000256" key="1">
    <source>
        <dbReference type="SAM" id="MobiDB-lite"/>
    </source>
</evidence>
<organism evidence="2 3">
    <name type="scientific">Bodo saltans</name>
    <name type="common">Flagellated protozoan</name>
    <dbReference type="NCBI Taxonomy" id="75058"/>
    <lineage>
        <taxon>Eukaryota</taxon>
        <taxon>Discoba</taxon>
        <taxon>Euglenozoa</taxon>
        <taxon>Kinetoplastea</taxon>
        <taxon>Metakinetoplastina</taxon>
        <taxon>Eubodonida</taxon>
        <taxon>Bodonidae</taxon>
        <taxon>Bodo</taxon>
    </lineage>
</organism>
<dbReference type="Proteomes" id="UP000051952">
    <property type="component" value="Unassembled WGS sequence"/>
</dbReference>
<dbReference type="VEuPathDB" id="TriTrypDB:BSAL_86715"/>